<sequence length="626" mass="69380">MDGKRDRIRIKFSRRRGACDMCRQRKVKLRHKQHSSGSSQSSTNLAFFSSSFSENWQDLPDISSSQFSFPDSTLLEPLNITNEPIGMPGDSISDHDLQGCLDAGLEAEDFQCSFQGYHERSSSPSKVGEMLEQLFPNAAQAQSRVVDEEADKPFTFDSEYLVLLPLHSILSVLLLFKLGKNISHGPVSEKIHSLAGSVLLKMSRLSNATETLENFQARETPNSDSMTVPECMSNFFSSGRGDFIEKKKIENYIELYLNGSLPEGAPSVLVYALLCLGSWPSPNKTEPRDYLAAAVRSQKTLFDGPPTVTKIQALVALTICCETLGLSGLACGYIMAARELALMLNLNSSSGVKSLITDVQEETYLKNIFWAIYKIEKPLLMREGRLSGIDDEDIDYLPPSKQIADQYTDEEAFAILHSKICSVVMTELWSPRTSLNNADPEKLLGNLQPFLDGWKEQIPELSNTGIHSLSPSILAYQIGSSSSILQQRLETMLKYYETIINIHWHLQRLSPHSSSVIPEECVLAARGILSVTHLLVYSASKPAWLFIHLPLIACCIIGLNALHNPLPRPASPDGGDKALLSMAVGWFGRLALQTSLELGSHEILEFLTTLTQHLYMVDCRTEGSQG</sequence>
<evidence type="ECO:0000256" key="3">
    <source>
        <dbReference type="ARBA" id="ARBA00023015"/>
    </source>
</evidence>
<keyword evidence="3" id="KW-0805">Transcription regulation</keyword>
<evidence type="ECO:0000256" key="1">
    <source>
        <dbReference type="ARBA" id="ARBA00004123"/>
    </source>
</evidence>
<keyword evidence="5" id="KW-0804">Transcription</keyword>
<dbReference type="GO" id="GO:0003677">
    <property type="term" value="F:DNA binding"/>
    <property type="evidence" value="ECO:0007669"/>
    <property type="project" value="UniProtKB-KW"/>
</dbReference>
<dbReference type="InterPro" id="IPR001138">
    <property type="entry name" value="Zn2Cys6_DnaBD"/>
</dbReference>
<dbReference type="GO" id="GO:0006351">
    <property type="term" value="P:DNA-templated transcription"/>
    <property type="evidence" value="ECO:0007669"/>
    <property type="project" value="InterPro"/>
</dbReference>
<dbReference type="GO" id="GO:0000981">
    <property type="term" value="F:DNA-binding transcription factor activity, RNA polymerase II-specific"/>
    <property type="evidence" value="ECO:0007669"/>
    <property type="project" value="InterPro"/>
</dbReference>
<feature type="domain" description="Xylanolytic transcriptional activator regulatory" evidence="7">
    <location>
        <begin position="259"/>
        <end position="417"/>
    </location>
</feature>
<dbReference type="PANTHER" id="PTHR46910">
    <property type="entry name" value="TRANSCRIPTION FACTOR PDR1"/>
    <property type="match status" value="1"/>
</dbReference>
<protein>
    <recommendedName>
        <fullName evidence="7">Xylanolytic transcriptional activator regulatory domain-containing protein</fullName>
    </recommendedName>
</protein>
<dbReference type="GO" id="GO:0008270">
    <property type="term" value="F:zinc ion binding"/>
    <property type="evidence" value="ECO:0007669"/>
    <property type="project" value="InterPro"/>
</dbReference>
<accession>A0A8H6E8V8</accession>
<comment type="subcellular location">
    <subcellularLocation>
        <location evidence="1">Nucleus</location>
    </subcellularLocation>
</comment>
<dbReference type="EMBL" id="SPNV01000044">
    <property type="protein sequence ID" value="KAF5863834.1"/>
    <property type="molecule type" value="Genomic_DNA"/>
</dbReference>
<reference evidence="8 9" key="1">
    <citation type="submission" date="2019-04" db="EMBL/GenBank/DDBJ databases">
        <title>Aspergillus burnettii sp. nov., novel species from soil in southeast Queensland.</title>
        <authorList>
            <person name="Gilchrist C.L.M."/>
            <person name="Pitt J.I."/>
            <person name="Lange L."/>
            <person name="Lacey H.J."/>
            <person name="Vuong D."/>
            <person name="Midgley D.J."/>
            <person name="Greenfield P."/>
            <person name="Bradbury M."/>
            <person name="Lacey E."/>
            <person name="Busk P.K."/>
            <person name="Pilgaard B."/>
            <person name="Chooi Y.H."/>
            <person name="Piggott A.M."/>
        </authorList>
    </citation>
    <scope>NUCLEOTIDE SEQUENCE [LARGE SCALE GENOMIC DNA]</scope>
    <source>
        <strain evidence="8 9">FRR 5400</strain>
    </source>
</reference>
<evidence type="ECO:0000256" key="5">
    <source>
        <dbReference type="ARBA" id="ARBA00023163"/>
    </source>
</evidence>
<organism evidence="8 9">
    <name type="scientific">Petromyces alliaceus</name>
    <name type="common">Aspergillus alliaceus</name>
    <dbReference type="NCBI Taxonomy" id="209559"/>
    <lineage>
        <taxon>Eukaryota</taxon>
        <taxon>Fungi</taxon>
        <taxon>Dikarya</taxon>
        <taxon>Ascomycota</taxon>
        <taxon>Pezizomycotina</taxon>
        <taxon>Eurotiomycetes</taxon>
        <taxon>Eurotiomycetidae</taxon>
        <taxon>Eurotiales</taxon>
        <taxon>Aspergillaceae</taxon>
        <taxon>Aspergillus</taxon>
        <taxon>Aspergillus subgen. Circumdati</taxon>
    </lineage>
</organism>
<keyword evidence="6" id="KW-0539">Nucleus</keyword>
<evidence type="ECO:0000313" key="8">
    <source>
        <dbReference type="EMBL" id="KAF5863834.1"/>
    </source>
</evidence>
<dbReference type="InterPro" id="IPR007219">
    <property type="entry name" value="XnlR_reg_dom"/>
</dbReference>
<evidence type="ECO:0000256" key="4">
    <source>
        <dbReference type="ARBA" id="ARBA00023125"/>
    </source>
</evidence>
<gene>
    <name evidence="8" type="ORF">ETB97_009297</name>
</gene>
<dbReference type="CDD" id="cd00067">
    <property type="entry name" value="GAL4"/>
    <property type="match status" value="1"/>
</dbReference>
<dbReference type="PANTHER" id="PTHR46910:SF3">
    <property type="entry name" value="HALOTOLERANCE PROTEIN 9-RELATED"/>
    <property type="match status" value="1"/>
</dbReference>
<keyword evidence="9" id="KW-1185">Reference proteome</keyword>
<dbReference type="Pfam" id="PF04082">
    <property type="entry name" value="Fungal_trans"/>
    <property type="match status" value="1"/>
</dbReference>
<evidence type="ECO:0000259" key="7">
    <source>
        <dbReference type="Pfam" id="PF04082"/>
    </source>
</evidence>
<dbReference type="GO" id="GO:0005634">
    <property type="term" value="C:nucleus"/>
    <property type="evidence" value="ECO:0007669"/>
    <property type="project" value="UniProtKB-SubCell"/>
</dbReference>
<comment type="caution">
    <text evidence="8">The sequence shown here is derived from an EMBL/GenBank/DDBJ whole genome shotgun (WGS) entry which is preliminary data.</text>
</comment>
<dbReference type="InterPro" id="IPR050987">
    <property type="entry name" value="AtrR-like"/>
</dbReference>
<keyword evidence="2" id="KW-0479">Metal-binding</keyword>
<dbReference type="AlphaFoldDB" id="A0A8H6E8V8"/>
<evidence type="ECO:0000313" key="9">
    <source>
        <dbReference type="Proteomes" id="UP000541154"/>
    </source>
</evidence>
<evidence type="ECO:0000256" key="6">
    <source>
        <dbReference type="ARBA" id="ARBA00023242"/>
    </source>
</evidence>
<dbReference type="CDD" id="cd12148">
    <property type="entry name" value="fungal_TF_MHR"/>
    <property type="match status" value="1"/>
</dbReference>
<proteinExistence type="predicted"/>
<dbReference type="Proteomes" id="UP000541154">
    <property type="component" value="Unassembled WGS sequence"/>
</dbReference>
<evidence type="ECO:0000256" key="2">
    <source>
        <dbReference type="ARBA" id="ARBA00022723"/>
    </source>
</evidence>
<keyword evidence="4" id="KW-0238">DNA-binding</keyword>
<name>A0A8H6E8V8_PETAA</name>